<dbReference type="EMBL" id="JAAGSC010000031">
    <property type="protein sequence ID" value="NDY94621.1"/>
    <property type="molecule type" value="Genomic_DNA"/>
</dbReference>
<keyword evidence="3" id="KW-1185">Reference proteome</keyword>
<keyword evidence="1" id="KW-1133">Transmembrane helix</keyword>
<name>A0A845V2X9_9GAMM</name>
<gene>
    <name evidence="2" type="ORF">G3I74_02620</name>
</gene>
<keyword evidence="1" id="KW-0472">Membrane</keyword>
<feature type="transmembrane region" description="Helical" evidence="1">
    <location>
        <begin position="34"/>
        <end position="53"/>
    </location>
</feature>
<proteinExistence type="predicted"/>
<evidence type="ECO:0000256" key="1">
    <source>
        <dbReference type="SAM" id="Phobius"/>
    </source>
</evidence>
<evidence type="ECO:0000313" key="3">
    <source>
        <dbReference type="Proteomes" id="UP000484885"/>
    </source>
</evidence>
<dbReference type="AlphaFoldDB" id="A0A845V2X9"/>
<organism evidence="2 3">
    <name type="scientific">Wenzhouxiangella limi</name>
    <dbReference type="NCBI Taxonomy" id="2707351"/>
    <lineage>
        <taxon>Bacteria</taxon>
        <taxon>Pseudomonadati</taxon>
        <taxon>Pseudomonadota</taxon>
        <taxon>Gammaproteobacteria</taxon>
        <taxon>Chromatiales</taxon>
        <taxon>Wenzhouxiangellaceae</taxon>
        <taxon>Wenzhouxiangella</taxon>
    </lineage>
</organism>
<keyword evidence="1" id="KW-0812">Transmembrane</keyword>
<sequence>MIFALVGAIVILASPWIFLYFSPSPKNRPHLRKINGAILAIAALACGLLALWIRQTLAGSEDFQWWPAVALAYSALLFPTILLIGGLIRNFYLFPDRK</sequence>
<dbReference type="Proteomes" id="UP000484885">
    <property type="component" value="Unassembled WGS sequence"/>
</dbReference>
<protein>
    <submittedName>
        <fullName evidence="2">Uncharacterized protein</fullName>
    </submittedName>
</protein>
<accession>A0A845V2X9</accession>
<dbReference type="RefSeq" id="WP_164210009.1">
    <property type="nucleotide sequence ID" value="NZ_JAAGSC010000031.1"/>
</dbReference>
<feature type="transmembrane region" description="Helical" evidence="1">
    <location>
        <begin position="65"/>
        <end position="88"/>
    </location>
</feature>
<reference evidence="2 3" key="1">
    <citation type="submission" date="2020-02" db="EMBL/GenBank/DDBJ databases">
        <authorList>
            <person name="Zhang X.-Y."/>
        </authorList>
    </citation>
    <scope>NUCLEOTIDE SEQUENCE [LARGE SCALE GENOMIC DNA]</scope>
    <source>
        <strain evidence="2 3">C33</strain>
    </source>
</reference>
<feature type="transmembrane region" description="Helical" evidence="1">
    <location>
        <begin position="6"/>
        <end position="22"/>
    </location>
</feature>
<comment type="caution">
    <text evidence="2">The sequence shown here is derived from an EMBL/GenBank/DDBJ whole genome shotgun (WGS) entry which is preliminary data.</text>
</comment>
<evidence type="ECO:0000313" key="2">
    <source>
        <dbReference type="EMBL" id="NDY94621.1"/>
    </source>
</evidence>